<evidence type="ECO:0000313" key="6">
    <source>
        <dbReference type="Proteomes" id="UP000219286"/>
    </source>
</evidence>
<reference evidence="5 6" key="1">
    <citation type="journal article" date="2015" name="Genome Announc.">
        <title>Genome sequence and annotation of Trichoderma parareesei, the ancestor of the cellulase producer Trichoderma reesei.</title>
        <authorList>
            <person name="Yang D."/>
            <person name="Pomraning K."/>
            <person name="Kopchinskiy A."/>
            <person name="Karimi Aghcheh R."/>
            <person name="Atanasova L."/>
            <person name="Chenthamara K."/>
            <person name="Baker S.E."/>
            <person name="Zhang R."/>
            <person name="Shen Q."/>
            <person name="Freitag M."/>
            <person name="Kubicek C.P."/>
            <person name="Druzhinina I.S."/>
        </authorList>
    </citation>
    <scope>NUCLEOTIDE SEQUENCE [LARGE SCALE GENOMIC DNA]</scope>
    <source>
        <strain evidence="5 6">CBS 125925</strain>
    </source>
</reference>
<dbReference type="EMBL" id="LFMI01000757">
    <property type="protein sequence ID" value="OTA07201.1"/>
    <property type="molecule type" value="Genomic_DNA"/>
</dbReference>
<gene>
    <name evidence="5" type="ORF">A9Z42_0080730</name>
</gene>
<evidence type="ECO:0000259" key="4">
    <source>
        <dbReference type="Pfam" id="PF08386"/>
    </source>
</evidence>
<proteinExistence type="inferred from homology"/>
<accession>A0A2H3A5F6</accession>
<sequence length="624" mass="68890">MSTKGNGEWTDGGYCTKHSFSWILLVNRLGTLSDYLESGASSRTLGDRLESIPALRNLSIIVTMRTPIRTTSGGSSTPSLSKGAILSCMLALPSFFVPAQAASFRPRHRRDNGTVTYPGEKISWTPCGNATGHLLECSTMKVPMDQFDHQNSGNKTFDLSMIRIRGHNTTACSKNILYNPGGPGASGVGSFYGLSSELISIVGEEFNIIAFDPRGINGSTPLGSCYATDAIRKSMSKVPLDNLVTDAPFMGGWAPNFAKTCAQTSGEHGKYINTPQVAADMNSILDAIGQEDMYFWGQSYGTLIGQTYAGLFPNRTARMVIDGVVDQLEWYNSTLPWKDYQDGKRVFWGFFDECVKAGVQACPLAELSKSPDVLNEMVENFGTKLKYDEMTVYLDKTNFGTVNYAYLWFTVILPSLYKSVIWQPLAIALLDAMVGNATMAFEVWGGSQSYSNTGVTPWEAIYFYRLNDGLSGKDFWPQTNQEMIKTLEPFYVMNPFMYAANSFYWAKAHWVIPKTHGYVPREGVKTKHPLLVMSNQYDPVCSLDSAKSALTAFADARLVTLEAYGHCTFYQNSACANSYVKEYFVSGSLPAQDVTCKVGPEQYFPPLQTDGAGVYKRGENWGLF</sequence>
<dbReference type="Pfam" id="PF00561">
    <property type="entry name" value="Abhydrolase_1"/>
    <property type="match status" value="1"/>
</dbReference>
<evidence type="ECO:0000256" key="1">
    <source>
        <dbReference type="ARBA" id="ARBA00010088"/>
    </source>
</evidence>
<dbReference type="InterPro" id="IPR000073">
    <property type="entry name" value="AB_hydrolase_1"/>
</dbReference>
<dbReference type="Proteomes" id="UP000219286">
    <property type="component" value="Unassembled WGS sequence"/>
</dbReference>
<dbReference type="InterPro" id="IPR029058">
    <property type="entry name" value="AB_hydrolase_fold"/>
</dbReference>
<dbReference type="AlphaFoldDB" id="A0A2H3A5F6"/>
<dbReference type="PANTHER" id="PTHR43248">
    <property type="entry name" value="2-SUCCINYL-6-HYDROXY-2,4-CYCLOHEXADIENE-1-CARBOXYLATE SYNTHASE"/>
    <property type="match status" value="1"/>
</dbReference>
<comment type="similarity">
    <text evidence="1">Belongs to the peptidase S33 family.</text>
</comment>
<evidence type="ECO:0008006" key="7">
    <source>
        <dbReference type="Google" id="ProtNLM"/>
    </source>
</evidence>
<dbReference type="SUPFAM" id="SSF53474">
    <property type="entry name" value="alpha/beta-Hydrolases"/>
    <property type="match status" value="1"/>
</dbReference>
<dbReference type="PANTHER" id="PTHR43248:SF25">
    <property type="entry name" value="AB HYDROLASE-1 DOMAIN-CONTAINING PROTEIN-RELATED"/>
    <property type="match status" value="1"/>
</dbReference>
<keyword evidence="6" id="KW-1185">Reference proteome</keyword>
<dbReference type="Gene3D" id="3.40.50.1820">
    <property type="entry name" value="alpha/beta hydrolase"/>
    <property type="match status" value="1"/>
</dbReference>
<dbReference type="OrthoDB" id="425534at2759"/>
<feature type="domain" description="AB hydrolase-1" evidence="3">
    <location>
        <begin position="176"/>
        <end position="338"/>
    </location>
</feature>
<keyword evidence="2" id="KW-0378">Hydrolase</keyword>
<dbReference type="Pfam" id="PF08386">
    <property type="entry name" value="Abhydrolase_4"/>
    <property type="match status" value="1"/>
</dbReference>
<dbReference type="InterPro" id="IPR051601">
    <property type="entry name" value="Serine_prot/Carboxylest_S33"/>
</dbReference>
<name>A0A2H3A5F6_TRIPA</name>
<protein>
    <recommendedName>
        <fullName evidence="7">AB hydrolase-1 domain-containing protein</fullName>
    </recommendedName>
</protein>
<evidence type="ECO:0000313" key="5">
    <source>
        <dbReference type="EMBL" id="OTA07201.1"/>
    </source>
</evidence>
<evidence type="ECO:0000259" key="3">
    <source>
        <dbReference type="Pfam" id="PF00561"/>
    </source>
</evidence>
<evidence type="ECO:0000256" key="2">
    <source>
        <dbReference type="ARBA" id="ARBA00022801"/>
    </source>
</evidence>
<comment type="caution">
    <text evidence="5">The sequence shown here is derived from an EMBL/GenBank/DDBJ whole genome shotgun (WGS) entry which is preliminary data.</text>
</comment>
<dbReference type="InterPro" id="IPR013595">
    <property type="entry name" value="Pept_S33_TAP-like_C"/>
</dbReference>
<organism evidence="5 6">
    <name type="scientific">Trichoderma parareesei</name>
    <name type="common">Filamentous fungus</name>
    <dbReference type="NCBI Taxonomy" id="858221"/>
    <lineage>
        <taxon>Eukaryota</taxon>
        <taxon>Fungi</taxon>
        <taxon>Dikarya</taxon>
        <taxon>Ascomycota</taxon>
        <taxon>Pezizomycotina</taxon>
        <taxon>Sordariomycetes</taxon>
        <taxon>Hypocreomycetidae</taxon>
        <taxon>Hypocreales</taxon>
        <taxon>Hypocreaceae</taxon>
        <taxon>Trichoderma</taxon>
    </lineage>
</organism>
<feature type="domain" description="Peptidase S33 tripeptidyl aminopeptidase-like C-terminal" evidence="4">
    <location>
        <begin position="508"/>
        <end position="596"/>
    </location>
</feature>
<dbReference type="GO" id="GO:0016787">
    <property type="term" value="F:hydrolase activity"/>
    <property type="evidence" value="ECO:0007669"/>
    <property type="project" value="UniProtKB-KW"/>
</dbReference>